<name>A0A8K0X2C1_9PEZI</name>
<feature type="compositionally biased region" description="Polar residues" evidence="1">
    <location>
        <begin position="489"/>
        <end position="501"/>
    </location>
</feature>
<sequence length="770" mass="86376">MAMAATWAGYHISRHLINRNIYDMSEEEVQRQKTQLDTLVWLGCLQVPHLRALFEGVLRENGDMDMDKPVESLQQEMYLMQWDRFVGACHRVGYNWERSLPLPLCKPSRLLREMRASRELPDDWDHETAFTEEFDEPLDPSLHTFKAAYPMVLAQNVTAKVERINAWLLAFLRRQALRDDVTSAEFSYMPPEAFPDEDDRRPAEPPSAIVKMEIPLEQIQMDISLLKTSVARVEVAVAESRERHAETLGKITELYEKVTEIHEKAARDAAEPPSHNLSDIDLDALARRVAPALLGILQPDLTKTVEASLEVNMEQTREAVHSIVSDAAKSIMSDAATSIMDSNNARAAEVEKSMEQHYSQSTARMAELKKSVEKHCSHQTARTAELKKSMDQHYAQNTARTVELKTSMEEHFSHHTARTTELKTSMDHHYSQNTVRSAELKKSMEQHCSQALRQTKVQPPRPAAALNSQTEQAPRPPRPATAVNDTVARPSQVSAQISQSAPPLDRVETRAAQNKAQPPRSAPTLDRVETRSSQSKAQVDNAKRPSQTEQPGPAPTLDKTETRSSQTGAQPPQPAPATRNTKHRHSDAGPVTIDLESPAPYFTRSKKDRFPAGRHSDAGAVLIDLEAPAPYYTRSKKDLFAAGRHSDVGPVVIDFEHAAPYYTRSKRDRASSGRLSEGTRVHRDDDDEALSTSTPPLIKRSKLFSGGAVPENPLAQPTKTPQQLKQEYMDTYWRDQAATESESVSVKRPPSEEPSFEQAQKRQKSVRFGV</sequence>
<evidence type="ECO:0000256" key="1">
    <source>
        <dbReference type="SAM" id="MobiDB-lite"/>
    </source>
</evidence>
<accession>A0A8K0X2C1</accession>
<gene>
    <name evidence="2" type="ORF">B0T11DRAFT_288709</name>
</gene>
<dbReference type="Proteomes" id="UP000813385">
    <property type="component" value="Unassembled WGS sequence"/>
</dbReference>
<feature type="compositionally biased region" description="Basic and acidic residues" evidence="1">
    <location>
        <begin position="608"/>
        <end position="617"/>
    </location>
</feature>
<feature type="compositionally biased region" description="Basic and acidic residues" evidence="1">
    <location>
        <begin position="410"/>
        <end position="430"/>
    </location>
</feature>
<dbReference type="AlphaFoldDB" id="A0A8K0X2C1"/>
<keyword evidence="3" id="KW-1185">Reference proteome</keyword>
<feature type="compositionally biased region" description="Polar residues" evidence="1">
    <location>
        <begin position="715"/>
        <end position="725"/>
    </location>
</feature>
<protein>
    <submittedName>
        <fullName evidence="2">Uncharacterized protein</fullName>
    </submittedName>
</protein>
<dbReference type="EMBL" id="JAGPXD010000005">
    <property type="protein sequence ID" value="KAH7354473.1"/>
    <property type="molecule type" value="Genomic_DNA"/>
</dbReference>
<comment type="caution">
    <text evidence="2">The sequence shown here is derived from an EMBL/GenBank/DDBJ whole genome shotgun (WGS) entry which is preliminary data.</text>
</comment>
<reference evidence="2" key="1">
    <citation type="journal article" date="2021" name="Nat. Commun.">
        <title>Genetic determinants of endophytism in the Arabidopsis root mycobiome.</title>
        <authorList>
            <person name="Mesny F."/>
            <person name="Miyauchi S."/>
            <person name="Thiergart T."/>
            <person name="Pickel B."/>
            <person name="Atanasova L."/>
            <person name="Karlsson M."/>
            <person name="Huettel B."/>
            <person name="Barry K.W."/>
            <person name="Haridas S."/>
            <person name="Chen C."/>
            <person name="Bauer D."/>
            <person name="Andreopoulos W."/>
            <person name="Pangilinan J."/>
            <person name="LaButti K."/>
            <person name="Riley R."/>
            <person name="Lipzen A."/>
            <person name="Clum A."/>
            <person name="Drula E."/>
            <person name="Henrissat B."/>
            <person name="Kohler A."/>
            <person name="Grigoriev I.V."/>
            <person name="Martin F.M."/>
            <person name="Hacquard S."/>
        </authorList>
    </citation>
    <scope>NUCLEOTIDE SEQUENCE</scope>
    <source>
        <strain evidence="2">MPI-CAGE-AT-0016</strain>
    </source>
</reference>
<proteinExistence type="predicted"/>
<feature type="compositionally biased region" description="Polar residues" evidence="1">
    <location>
        <begin position="531"/>
        <end position="550"/>
    </location>
</feature>
<feature type="compositionally biased region" description="Basic residues" evidence="1">
    <location>
        <begin position="761"/>
        <end position="770"/>
    </location>
</feature>
<feature type="region of interest" description="Disordered" evidence="1">
    <location>
        <begin position="662"/>
        <end position="770"/>
    </location>
</feature>
<feature type="compositionally biased region" description="Polar residues" evidence="1">
    <location>
        <begin position="446"/>
        <end position="457"/>
    </location>
</feature>
<evidence type="ECO:0000313" key="3">
    <source>
        <dbReference type="Proteomes" id="UP000813385"/>
    </source>
</evidence>
<feature type="region of interest" description="Disordered" evidence="1">
    <location>
        <begin position="410"/>
        <end position="617"/>
    </location>
</feature>
<organism evidence="2 3">
    <name type="scientific">Plectosphaerella cucumerina</name>
    <dbReference type="NCBI Taxonomy" id="40658"/>
    <lineage>
        <taxon>Eukaryota</taxon>
        <taxon>Fungi</taxon>
        <taxon>Dikarya</taxon>
        <taxon>Ascomycota</taxon>
        <taxon>Pezizomycotina</taxon>
        <taxon>Sordariomycetes</taxon>
        <taxon>Hypocreomycetidae</taxon>
        <taxon>Glomerellales</taxon>
        <taxon>Plectosphaerellaceae</taxon>
        <taxon>Plectosphaerella</taxon>
    </lineage>
</organism>
<evidence type="ECO:0000313" key="2">
    <source>
        <dbReference type="EMBL" id="KAH7354473.1"/>
    </source>
</evidence>